<comment type="caution">
    <text evidence="1">The sequence shown here is derived from an EMBL/GenBank/DDBJ whole genome shotgun (WGS) entry which is preliminary data.</text>
</comment>
<keyword evidence="2" id="KW-1185">Reference proteome</keyword>
<proteinExistence type="predicted"/>
<organism evidence="1 2">
    <name type="scientific">Streptomyces ruber</name>
    <dbReference type="NCBI Taxonomy" id="83378"/>
    <lineage>
        <taxon>Bacteria</taxon>
        <taxon>Bacillati</taxon>
        <taxon>Actinomycetota</taxon>
        <taxon>Actinomycetes</taxon>
        <taxon>Kitasatosporales</taxon>
        <taxon>Streptomycetaceae</taxon>
        <taxon>Streptomyces</taxon>
    </lineage>
</organism>
<dbReference type="AlphaFoldDB" id="A0A918EU91"/>
<reference evidence="1" key="1">
    <citation type="journal article" date="2014" name="Int. J. Syst. Evol. Microbiol.">
        <title>Complete genome sequence of Corynebacterium casei LMG S-19264T (=DSM 44701T), isolated from a smear-ripened cheese.</title>
        <authorList>
            <consortium name="US DOE Joint Genome Institute (JGI-PGF)"/>
            <person name="Walter F."/>
            <person name="Albersmeier A."/>
            <person name="Kalinowski J."/>
            <person name="Ruckert C."/>
        </authorList>
    </citation>
    <scope>NUCLEOTIDE SEQUENCE</scope>
    <source>
        <strain evidence="1">JCM 3131</strain>
    </source>
</reference>
<dbReference type="RefSeq" id="WP_189219001.1">
    <property type="nucleotide sequence ID" value="NZ_BMQK01000012.1"/>
</dbReference>
<evidence type="ECO:0000313" key="1">
    <source>
        <dbReference type="EMBL" id="GGQ73406.1"/>
    </source>
</evidence>
<name>A0A918EU91_9ACTN</name>
<reference evidence="1" key="2">
    <citation type="submission" date="2020-09" db="EMBL/GenBank/DDBJ databases">
        <authorList>
            <person name="Sun Q."/>
            <person name="Ohkuma M."/>
        </authorList>
    </citation>
    <scope>NUCLEOTIDE SEQUENCE</scope>
    <source>
        <strain evidence="1">JCM 3131</strain>
    </source>
</reference>
<gene>
    <name evidence="1" type="ORF">GCM10010145_48970</name>
</gene>
<accession>A0A918EU91</accession>
<dbReference type="Proteomes" id="UP000620156">
    <property type="component" value="Unassembled WGS sequence"/>
</dbReference>
<evidence type="ECO:0000313" key="2">
    <source>
        <dbReference type="Proteomes" id="UP000620156"/>
    </source>
</evidence>
<protein>
    <submittedName>
        <fullName evidence="1">Uncharacterized protein</fullName>
    </submittedName>
</protein>
<sequence length="61" mass="6628">MSIPCLAQREDQQQLEWIGRSVFRVLLGAEATGGHLTVGCLDVGKGEVPGRRQEAMNAMSE</sequence>
<dbReference type="EMBL" id="BMQK01000012">
    <property type="protein sequence ID" value="GGQ73406.1"/>
    <property type="molecule type" value="Genomic_DNA"/>
</dbReference>